<dbReference type="PROSITE" id="PS50011">
    <property type="entry name" value="PROTEIN_KINASE_DOM"/>
    <property type="match status" value="1"/>
</dbReference>
<protein>
    <recommendedName>
        <fullName evidence="3">non-specific serine/threonine protein kinase</fullName>
        <ecNumber evidence="3">2.7.11.1</ecNumber>
    </recommendedName>
</protein>
<feature type="binding site" evidence="20">
    <location>
        <position position="617"/>
    </location>
    <ligand>
        <name>ATP</name>
        <dbReference type="ChEBI" id="CHEBI:30616"/>
    </ligand>
</feature>
<evidence type="ECO:0000256" key="16">
    <source>
        <dbReference type="ARBA" id="ARBA00023170"/>
    </source>
</evidence>
<evidence type="ECO:0000256" key="2">
    <source>
        <dbReference type="ARBA" id="ARBA00004479"/>
    </source>
</evidence>
<dbReference type="Gene3D" id="1.10.510.10">
    <property type="entry name" value="Transferase(Phosphotransferase) domain 1"/>
    <property type="match status" value="1"/>
</dbReference>
<dbReference type="InterPro" id="IPR013210">
    <property type="entry name" value="LRR_N_plant-typ"/>
</dbReference>
<dbReference type="EMBL" id="KK198763">
    <property type="protein sequence ID" value="KCW48455.1"/>
    <property type="molecule type" value="Genomic_DNA"/>
</dbReference>
<evidence type="ECO:0000256" key="9">
    <source>
        <dbReference type="ARBA" id="ARBA00022729"/>
    </source>
</evidence>
<dbReference type="FunFam" id="1.10.510.10:FF:000445">
    <property type="entry name" value="MDIS1-interacting receptor like kinase 2"/>
    <property type="match status" value="1"/>
</dbReference>
<dbReference type="InterPro" id="IPR051716">
    <property type="entry name" value="Plant_RL_S/T_kinase"/>
</dbReference>
<keyword evidence="15 21" id="KW-0472">Membrane</keyword>
<dbReference type="Pfam" id="PF23598">
    <property type="entry name" value="LRR_14"/>
    <property type="match status" value="1"/>
</dbReference>
<keyword evidence="14 21" id="KW-1133">Transmembrane helix</keyword>
<dbReference type="GO" id="GO:0004672">
    <property type="term" value="F:protein kinase activity"/>
    <property type="evidence" value="ECO:0000318"/>
    <property type="project" value="GO_Central"/>
</dbReference>
<dbReference type="Gene3D" id="3.80.10.10">
    <property type="entry name" value="Ribonuclease Inhibitor"/>
    <property type="match status" value="3"/>
</dbReference>
<keyword evidence="6" id="KW-0433">Leucine-rich repeat</keyword>
<feature type="signal peptide" evidence="22">
    <location>
        <begin position="1"/>
        <end position="21"/>
    </location>
</feature>
<evidence type="ECO:0000256" key="22">
    <source>
        <dbReference type="SAM" id="SignalP"/>
    </source>
</evidence>
<reference evidence="24" key="1">
    <citation type="submission" date="2013-07" db="EMBL/GenBank/DDBJ databases">
        <title>The genome of Eucalyptus grandis.</title>
        <authorList>
            <person name="Schmutz J."/>
            <person name="Hayes R."/>
            <person name="Myburg A."/>
            <person name="Tuskan G."/>
            <person name="Grattapaglia D."/>
            <person name="Rokhsar D.S."/>
        </authorList>
    </citation>
    <scope>NUCLEOTIDE SEQUENCE</scope>
    <source>
        <tissue evidence="24">Leaf extractions</tissue>
    </source>
</reference>
<comment type="catalytic activity">
    <reaction evidence="18">
        <text>L-threonyl-[protein] + ATP = O-phospho-L-threonyl-[protein] + ADP + H(+)</text>
        <dbReference type="Rhea" id="RHEA:46608"/>
        <dbReference type="Rhea" id="RHEA-COMP:11060"/>
        <dbReference type="Rhea" id="RHEA-COMP:11605"/>
        <dbReference type="ChEBI" id="CHEBI:15378"/>
        <dbReference type="ChEBI" id="CHEBI:30013"/>
        <dbReference type="ChEBI" id="CHEBI:30616"/>
        <dbReference type="ChEBI" id="CHEBI:61977"/>
        <dbReference type="ChEBI" id="CHEBI:456216"/>
        <dbReference type="EC" id="2.7.11.1"/>
    </reaction>
</comment>
<comment type="catalytic activity">
    <reaction evidence="19">
        <text>L-seryl-[protein] + ATP = O-phospho-L-seryl-[protein] + ADP + H(+)</text>
        <dbReference type="Rhea" id="RHEA:17989"/>
        <dbReference type="Rhea" id="RHEA-COMP:9863"/>
        <dbReference type="Rhea" id="RHEA-COMP:11604"/>
        <dbReference type="ChEBI" id="CHEBI:15378"/>
        <dbReference type="ChEBI" id="CHEBI:29999"/>
        <dbReference type="ChEBI" id="CHEBI:30616"/>
        <dbReference type="ChEBI" id="CHEBI:83421"/>
        <dbReference type="ChEBI" id="CHEBI:456216"/>
        <dbReference type="EC" id="2.7.11.1"/>
    </reaction>
</comment>
<feature type="transmembrane region" description="Helical" evidence="21">
    <location>
        <begin position="518"/>
        <end position="546"/>
    </location>
</feature>
<organism evidence="24">
    <name type="scientific">Eucalyptus grandis</name>
    <name type="common">Flooded gum</name>
    <dbReference type="NCBI Taxonomy" id="71139"/>
    <lineage>
        <taxon>Eukaryota</taxon>
        <taxon>Viridiplantae</taxon>
        <taxon>Streptophyta</taxon>
        <taxon>Embryophyta</taxon>
        <taxon>Tracheophyta</taxon>
        <taxon>Spermatophyta</taxon>
        <taxon>Magnoliopsida</taxon>
        <taxon>eudicotyledons</taxon>
        <taxon>Gunneridae</taxon>
        <taxon>Pentapetalae</taxon>
        <taxon>rosids</taxon>
        <taxon>malvids</taxon>
        <taxon>Myrtales</taxon>
        <taxon>Myrtaceae</taxon>
        <taxon>Myrtoideae</taxon>
        <taxon>Eucalypteae</taxon>
        <taxon>Eucalyptus</taxon>
    </lineage>
</organism>
<dbReference type="InterPro" id="IPR000719">
    <property type="entry name" value="Prot_kinase_dom"/>
</dbReference>
<dbReference type="InterPro" id="IPR011009">
    <property type="entry name" value="Kinase-like_dom_sf"/>
</dbReference>
<dbReference type="FunFam" id="3.30.200.20:FF:000309">
    <property type="entry name" value="Leucine-rich repeat receptor protein kinase MSP1"/>
    <property type="match status" value="1"/>
</dbReference>
<dbReference type="SUPFAM" id="SSF52058">
    <property type="entry name" value="L domain-like"/>
    <property type="match status" value="2"/>
</dbReference>
<dbReference type="PROSITE" id="PS00107">
    <property type="entry name" value="PROTEIN_KINASE_ATP"/>
    <property type="match status" value="1"/>
</dbReference>
<dbReference type="Pfam" id="PF00069">
    <property type="entry name" value="Pkinase"/>
    <property type="match status" value="1"/>
</dbReference>
<keyword evidence="17" id="KW-0325">Glycoprotein</keyword>
<evidence type="ECO:0000256" key="4">
    <source>
        <dbReference type="ARBA" id="ARBA00022527"/>
    </source>
</evidence>
<keyword evidence="5" id="KW-0597">Phosphoprotein</keyword>
<dbReference type="InterPro" id="IPR032675">
    <property type="entry name" value="LRR_dom_sf"/>
</dbReference>
<evidence type="ECO:0000256" key="13">
    <source>
        <dbReference type="ARBA" id="ARBA00022840"/>
    </source>
</evidence>
<dbReference type="PANTHER" id="PTHR48053:SF158">
    <property type="entry name" value="MDIS1-INTERACTING RECEPTOR LIKE KINASE 2-LIKE"/>
    <property type="match status" value="1"/>
</dbReference>
<dbReference type="Gene3D" id="3.30.200.20">
    <property type="entry name" value="Phosphorylase Kinase, domain 1"/>
    <property type="match status" value="1"/>
</dbReference>
<accession>A0A059A552</accession>
<evidence type="ECO:0000256" key="12">
    <source>
        <dbReference type="ARBA" id="ARBA00022777"/>
    </source>
</evidence>
<dbReference type="InterPro" id="IPR003591">
    <property type="entry name" value="Leu-rich_rpt_typical-subtyp"/>
</dbReference>
<evidence type="ECO:0000256" key="1">
    <source>
        <dbReference type="ARBA" id="ARBA00004236"/>
    </source>
</evidence>
<dbReference type="FunFam" id="3.80.10.10:FF:000400">
    <property type="entry name" value="Nuclear pore complex protein NUP107"/>
    <property type="match status" value="1"/>
</dbReference>
<keyword evidence="13 20" id="KW-0067">ATP-binding</keyword>
<evidence type="ECO:0000256" key="15">
    <source>
        <dbReference type="ARBA" id="ARBA00023136"/>
    </source>
</evidence>
<name>A0A059A552_EUCGR</name>
<evidence type="ECO:0000256" key="19">
    <source>
        <dbReference type="ARBA" id="ARBA00048679"/>
    </source>
</evidence>
<evidence type="ECO:0000256" key="17">
    <source>
        <dbReference type="ARBA" id="ARBA00023180"/>
    </source>
</evidence>
<dbReference type="Pfam" id="PF13855">
    <property type="entry name" value="LRR_8"/>
    <property type="match status" value="1"/>
</dbReference>
<keyword evidence="11 20" id="KW-0547">Nucleotide-binding</keyword>
<evidence type="ECO:0000256" key="18">
    <source>
        <dbReference type="ARBA" id="ARBA00047899"/>
    </source>
</evidence>
<comment type="subcellular location">
    <subcellularLocation>
        <location evidence="1">Cell membrane</location>
    </subcellularLocation>
    <subcellularLocation>
        <location evidence="2">Membrane</location>
        <topology evidence="2">Single-pass type I membrane protein</topology>
    </subcellularLocation>
</comment>
<keyword evidence="4" id="KW-0723">Serine/threonine-protein kinase</keyword>
<evidence type="ECO:0000259" key="23">
    <source>
        <dbReference type="PROSITE" id="PS50011"/>
    </source>
</evidence>
<dbReference type="Pfam" id="PF00560">
    <property type="entry name" value="LRR_1"/>
    <property type="match status" value="3"/>
</dbReference>
<dbReference type="Pfam" id="PF08263">
    <property type="entry name" value="LRRNT_2"/>
    <property type="match status" value="1"/>
</dbReference>
<dbReference type="GO" id="GO:0004674">
    <property type="term" value="F:protein serine/threonine kinase activity"/>
    <property type="evidence" value="ECO:0007669"/>
    <property type="project" value="UniProtKB-KW"/>
</dbReference>
<dbReference type="AlphaFoldDB" id="A0A059A552"/>
<feature type="chain" id="PRO_5001571936" description="non-specific serine/threonine protein kinase" evidence="22">
    <location>
        <begin position="22"/>
        <end position="882"/>
    </location>
</feature>
<evidence type="ECO:0000256" key="21">
    <source>
        <dbReference type="SAM" id="Phobius"/>
    </source>
</evidence>
<dbReference type="SUPFAM" id="SSF56112">
    <property type="entry name" value="Protein kinase-like (PK-like)"/>
    <property type="match status" value="1"/>
</dbReference>
<dbReference type="PANTHER" id="PTHR48053">
    <property type="entry name" value="LEUCINE RICH REPEAT FAMILY PROTEIN, EXPRESSED"/>
    <property type="match status" value="1"/>
</dbReference>
<sequence length="882" mass="98384">VFLFSLFLVGTASFHGAGVSASFTSFSTIHVTKNKDGAEALLNWKSTLNNHSRSLLSSWHDDNPCNFTGVACDDFGAISHLNLSYLGLRGTLDGLDFSRLTSVVSFELANNSIYGFIPSSIEIGRLTSLIELHLPLNNLSGSIPSSIGNLTSLSVLNLFQNRLSGSIPSEMGSLANLTRLDLGYNKFFGSLPSEFNKLTRLTYLQLHNNDLEGEVPKDVCLGRSLQNFSILNNHFTGPIPTSLKNCSTLIRLRLDKNQLTGDITDAFGIYPHLNYMDLSHNHLRGELSWKWERCHNLMSLRISNNNIFGEIPVIFGRMAQLQLLDLSSNNLSGEIPREMGNLSMLLELDLSNNAIMGNVPIEIGFLSHLTHLNLASNNLSGLIPMQLGSCKSLLSLNLSRNKFQRSIPPEIGNTQFLGILDLSYNILSEHIPGELAILKNLEILNISHNSLFGYIPHAFDDMLALTSIDVSYNDLEGPLPNVKAFNEAPFEAIQHNKGLCGNVVGLPNCNSIRIKKRLGARITIILIISLLGFLFLSCALIVVVIINHRQRRIIKRKNNERANDLDFMSILRYDGKVFYDRIIEATEGFDSKNYVGEGAYGIVYKAEISEGQTFAIKQTLSSQEDTEIVDLVSFEREIQALTNIRHRNIVKFYGFCSHPQRCFLVYEYMERGSLRTTLKDDQRAIEFQWDKRISVVRGVADALSYMHHECSPPLIHRDLTSNNILLDRDYEAHVSDFGTARLLKPDSSKWTAIAGTIGYIAPELAYSIVPTEKCDVYSFGVIALETIMGKHPGDHVSQECSSSAQAESTMLKDVLDQRLSPSRLGLRDAQDVILITKLAFKCLQDDPRLRPTMGQVSRELCFQVPLDMPLSAVSLEQLHKIK</sequence>
<keyword evidence="16" id="KW-0675">Receptor</keyword>
<evidence type="ECO:0000256" key="14">
    <source>
        <dbReference type="ARBA" id="ARBA00022989"/>
    </source>
</evidence>
<dbReference type="Gramene" id="KCW48455">
    <property type="protein sequence ID" value="KCW48455"/>
    <property type="gene ID" value="EUGRSUZ_K02153"/>
</dbReference>
<dbReference type="eggNOG" id="ENOG502QQYD">
    <property type="taxonomic scope" value="Eukaryota"/>
</dbReference>
<keyword evidence="12" id="KW-0418">Kinase</keyword>
<keyword evidence="7" id="KW-0808">Transferase</keyword>
<evidence type="ECO:0000256" key="20">
    <source>
        <dbReference type="PROSITE-ProRule" id="PRU10141"/>
    </source>
</evidence>
<gene>
    <name evidence="24" type="ORF">EUGRSUZ_K02153</name>
</gene>
<evidence type="ECO:0000256" key="8">
    <source>
        <dbReference type="ARBA" id="ARBA00022692"/>
    </source>
</evidence>
<dbReference type="GO" id="GO:0005886">
    <property type="term" value="C:plasma membrane"/>
    <property type="evidence" value="ECO:0007669"/>
    <property type="project" value="UniProtKB-SubCell"/>
</dbReference>
<dbReference type="InterPro" id="IPR008266">
    <property type="entry name" value="Tyr_kinase_AS"/>
</dbReference>
<dbReference type="InterPro" id="IPR017441">
    <property type="entry name" value="Protein_kinase_ATP_BS"/>
</dbReference>
<dbReference type="OMA" id="CNSIRIK"/>
<dbReference type="InterPro" id="IPR001611">
    <property type="entry name" value="Leu-rich_rpt"/>
</dbReference>
<dbReference type="FunFam" id="3.80.10.10:FF:000233">
    <property type="entry name" value="Leucine-rich repeat receptor-like protein kinase TDR"/>
    <property type="match status" value="1"/>
</dbReference>
<keyword evidence="8 21" id="KW-0812">Transmembrane</keyword>
<evidence type="ECO:0000256" key="10">
    <source>
        <dbReference type="ARBA" id="ARBA00022737"/>
    </source>
</evidence>
<keyword evidence="10" id="KW-0677">Repeat</keyword>
<dbReference type="PROSITE" id="PS00109">
    <property type="entry name" value="PROTEIN_KINASE_TYR"/>
    <property type="match status" value="1"/>
</dbReference>
<evidence type="ECO:0000256" key="5">
    <source>
        <dbReference type="ARBA" id="ARBA00022553"/>
    </source>
</evidence>
<dbReference type="SMART" id="SM00369">
    <property type="entry name" value="LRR_TYP"/>
    <property type="match status" value="7"/>
</dbReference>
<evidence type="ECO:0000313" key="24">
    <source>
        <dbReference type="EMBL" id="KCW48455.1"/>
    </source>
</evidence>
<evidence type="ECO:0000256" key="3">
    <source>
        <dbReference type="ARBA" id="ARBA00012513"/>
    </source>
</evidence>
<dbReference type="GO" id="GO:0005524">
    <property type="term" value="F:ATP binding"/>
    <property type="evidence" value="ECO:0007669"/>
    <property type="project" value="UniProtKB-UniRule"/>
</dbReference>
<keyword evidence="9 22" id="KW-0732">Signal</keyword>
<evidence type="ECO:0000256" key="6">
    <source>
        <dbReference type="ARBA" id="ARBA00022614"/>
    </source>
</evidence>
<feature type="domain" description="Protein kinase" evidence="23">
    <location>
        <begin position="589"/>
        <end position="862"/>
    </location>
</feature>
<feature type="non-terminal residue" evidence="24">
    <location>
        <position position="1"/>
    </location>
</feature>
<evidence type="ECO:0000256" key="7">
    <source>
        <dbReference type="ARBA" id="ARBA00022679"/>
    </source>
</evidence>
<dbReference type="EC" id="2.7.11.1" evidence="3"/>
<proteinExistence type="predicted"/>
<dbReference type="InParanoid" id="A0A059A552"/>
<dbReference type="GO" id="GO:0009791">
    <property type="term" value="P:post-embryonic development"/>
    <property type="evidence" value="ECO:0007669"/>
    <property type="project" value="UniProtKB-ARBA"/>
</dbReference>
<dbReference type="InterPro" id="IPR055414">
    <property type="entry name" value="LRR_R13L4/SHOC2-like"/>
</dbReference>
<evidence type="ECO:0000256" key="11">
    <source>
        <dbReference type="ARBA" id="ARBA00022741"/>
    </source>
</evidence>
<dbReference type="PRINTS" id="PR00019">
    <property type="entry name" value="LEURICHRPT"/>
</dbReference>